<proteinExistence type="inferred from homology"/>
<dbReference type="Gene3D" id="3.40.50.300">
    <property type="entry name" value="P-loop containing nucleotide triphosphate hydrolases"/>
    <property type="match status" value="2"/>
</dbReference>
<name>A0A915HWC7_ROMCU</name>
<dbReference type="EC" id="3.6.4.13" evidence="1"/>
<evidence type="ECO:0000259" key="9">
    <source>
        <dbReference type="PROSITE" id="PS51194"/>
    </source>
</evidence>
<keyword evidence="5 7" id="KW-0067">ATP-binding</keyword>
<evidence type="ECO:0000256" key="7">
    <source>
        <dbReference type="RuleBase" id="RU000492"/>
    </source>
</evidence>
<dbReference type="SMART" id="SM00490">
    <property type="entry name" value="HELICc"/>
    <property type="match status" value="1"/>
</dbReference>
<dbReference type="GO" id="GO:0043186">
    <property type="term" value="C:P granule"/>
    <property type="evidence" value="ECO:0007669"/>
    <property type="project" value="UniProtKB-ARBA"/>
</dbReference>
<dbReference type="SUPFAM" id="SSF52540">
    <property type="entry name" value="P-loop containing nucleoside triphosphate hydrolases"/>
    <property type="match status" value="1"/>
</dbReference>
<evidence type="ECO:0000259" key="8">
    <source>
        <dbReference type="PROSITE" id="PS51192"/>
    </source>
</evidence>
<dbReference type="GO" id="GO:0003676">
    <property type="term" value="F:nucleic acid binding"/>
    <property type="evidence" value="ECO:0007669"/>
    <property type="project" value="InterPro"/>
</dbReference>
<dbReference type="InterPro" id="IPR027417">
    <property type="entry name" value="P-loop_NTPase"/>
</dbReference>
<evidence type="ECO:0000256" key="6">
    <source>
        <dbReference type="PROSITE-ProRule" id="PRU00552"/>
    </source>
</evidence>
<evidence type="ECO:0000256" key="4">
    <source>
        <dbReference type="ARBA" id="ARBA00022806"/>
    </source>
</evidence>
<dbReference type="PANTHER" id="PTHR47959:SF1">
    <property type="entry name" value="ATP-DEPENDENT RNA HELICASE DBPA"/>
    <property type="match status" value="1"/>
</dbReference>
<evidence type="ECO:0000256" key="3">
    <source>
        <dbReference type="ARBA" id="ARBA00022801"/>
    </source>
</evidence>
<feature type="domain" description="DEAD-box RNA helicase Q" evidence="10">
    <location>
        <begin position="47"/>
        <end position="75"/>
    </location>
</feature>
<accession>A0A915HWC7</accession>
<dbReference type="GO" id="GO:0005829">
    <property type="term" value="C:cytosol"/>
    <property type="evidence" value="ECO:0007669"/>
    <property type="project" value="TreeGrafter"/>
</dbReference>
<dbReference type="WBParaSite" id="nRc.2.0.1.t05723-RA">
    <property type="protein sequence ID" value="nRc.2.0.1.t05723-RA"/>
    <property type="gene ID" value="nRc.2.0.1.g05723"/>
</dbReference>
<keyword evidence="4 7" id="KW-0347">Helicase</keyword>
<comment type="similarity">
    <text evidence="7">Belongs to the DEAD box helicase family.</text>
</comment>
<protein>
    <recommendedName>
        <fullName evidence="1">RNA helicase</fullName>
        <ecNumber evidence="1">3.6.4.13</ecNumber>
    </recommendedName>
</protein>
<dbReference type="GO" id="GO:0016787">
    <property type="term" value="F:hydrolase activity"/>
    <property type="evidence" value="ECO:0007669"/>
    <property type="project" value="UniProtKB-KW"/>
</dbReference>
<dbReference type="PANTHER" id="PTHR47959">
    <property type="entry name" value="ATP-DEPENDENT RNA HELICASE RHLE-RELATED"/>
    <property type="match status" value="1"/>
</dbReference>
<evidence type="ECO:0000313" key="11">
    <source>
        <dbReference type="Proteomes" id="UP000887565"/>
    </source>
</evidence>
<evidence type="ECO:0000256" key="2">
    <source>
        <dbReference type="ARBA" id="ARBA00022741"/>
    </source>
</evidence>
<dbReference type="PROSITE" id="PS51192">
    <property type="entry name" value="HELICASE_ATP_BIND_1"/>
    <property type="match status" value="1"/>
</dbReference>
<dbReference type="PROSITE" id="PS51195">
    <property type="entry name" value="Q_MOTIF"/>
    <property type="match status" value="1"/>
</dbReference>
<dbReference type="InterPro" id="IPR011545">
    <property type="entry name" value="DEAD/DEAH_box_helicase_dom"/>
</dbReference>
<sequence length="387" mass="43349">MADSGTHDIAVKIKKYPKIAHDLEDSNDSQNETVNKRTVDVALEEFVDFNSMLLSEAVLKGLLDCGFKRPSPIQLKAIPPARCGLDLIIQAKSGTGKTCVFVVTALETVILSNKQTQVIIVAPTREIACQIHQVLNAVGRHMPDLKCACFIGGQHVKDDKPYAKDAQIVVGSPGRICQLVQEGDISVDGVRLLVFDEADKLMEDAHQESVNWVFSKLPVNKQLLVLSATYPSKLDEFLTKYMRNPQKIQLDSTDVQLVGIKQYMAITKVKPGEDWLAKRVEHLHLLLTKISFEQCLIFCNFQDKVEPLCAKLKERDWSVDYIGAQLTQSRRLSAIRKLKNFRCRILISTDLTARGIDASKVNLVINFDIPYSSETYLHRIGRAGRFG</sequence>
<keyword evidence="11" id="KW-1185">Reference proteome</keyword>
<dbReference type="GO" id="GO:0003724">
    <property type="term" value="F:RNA helicase activity"/>
    <property type="evidence" value="ECO:0007669"/>
    <property type="project" value="UniProtKB-EC"/>
</dbReference>
<keyword evidence="3 7" id="KW-0378">Hydrolase</keyword>
<feature type="short sequence motif" description="Q motif" evidence="6">
    <location>
        <begin position="47"/>
        <end position="75"/>
    </location>
</feature>
<dbReference type="PROSITE" id="PS51194">
    <property type="entry name" value="HELICASE_CTER"/>
    <property type="match status" value="1"/>
</dbReference>
<organism evidence="11 12">
    <name type="scientific">Romanomermis culicivorax</name>
    <name type="common">Nematode worm</name>
    <dbReference type="NCBI Taxonomy" id="13658"/>
    <lineage>
        <taxon>Eukaryota</taxon>
        <taxon>Metazoa</taxon>
        <taxon>Ecdysozoa</taxon>
        <taxon>Nematoda</taxon>
        <taxon>Enoplea</taxon>
        <taxon>Dorylaimia</taxon>
        <taxon>Mermithida</taxon>
        <taxon>Mermithoidea</taxon>
        <taxon>Mermithidae</taxon>
        <taxon>Romanomermis</taxon>
    </lineage>
</organism>
<feature type="domain" description="Helicase ATP-binding" evidence="8">
    <location>
        <begin position="78"/>
        <end position="248"/>
    </location>
</feature>
<dbReference type="InterPro" id="IPR001650">
    <property type="entry name" value="Helicase_C-like"/>
</dbReference>
<dbReference type="CDD" id="cd18787">
    <property type="entry name" value="SF2_C_DEAD"/>
    <property type="match status" value="1"/>
</dbReference>
<feature type="domain" description="Helicase C-terminal" evidence="9">
    <location>
        <begin position="279"/>
        <end position="387"/>
    </location>
</feature>
<evidence type="ECO:0000313" key="12">
    <source>
        <dbReference type="WBParaSite" id="nRc.2.0.1.t05723-RA"/>
    </source>
</evidence>
<dbReference type="SMART" id="SM00487">
    <property type="entry name" value="DEXDc"/>
    <property type="match status" value="1"/>
</dbReference>
<dbReference type="InterPro" id="IPR000629">
    <property type="entry name" value="RNA-helicase_DEAD-box_CS"/>
</dbReference>
<reference evidence="12" key="1">
    <citation type="submission" date="2022-11" db="UniProtKB">
        <authorList>
            <consortium name="WormBaseParasite"/>
        </authorList>
    </citation>
    <scope>IDENTIFICATION</scope>
</reference>
<evidence type="ECO:0000256" key="1">
    <source>
        <dbReference type="ARBA" id="ARBA00012552"/>
    </source>
</evidence>
<dbReference type="InterPro" id="IPR014014">
    <property type="entry name" value="RNA_helicase_DEAD_Q_motif"/>
</dbReference>
<dbReference type="Proteomes" id="UP000887565">
    <property type="component" value="Unplaced"/>
</dbReference>
<dbReference type="PROSITE" id="PS00039">
    <property type="entry name" value="DEAD_ATP_HELICASE"/>
    <property type="match status" value="1"/>
</dbReference>
<keyword evidence="2 7" id="KW-0547">Nucleotide-binding</keyword>
<dbReference type="GO" id="GO:0005524">
    <property type="term" value="F:ATP binding"/>
    <property type="evidence" value="ECO:0007669"/>
    <property type="project" value="UniProtKB-KW"/>
</dbReference>
<dbReference type="OMA" id="WRDREAN"/>
<dbReference type="InterPro" id="IPR014001">
    <property type="entry name" value="Helicase_ATP-bd"/>
</dbReference>
<dbReference type="AlphaFoldDB" id="A0A915HWC7"/>
<dbReference type="InterPro" id="IPR050079">
    <property type="entry name" value="DEAD_box_RNA_helicase"/>
</dbReference>
<dbReference type="Pfam" id="PF00271">
    <property type="entry name" value="Helicase_C"/>
    <property type="match status" value="1"/>
</dbReference>
<evidence type="ECO:0000259" key="10">
    <source>
        <dbReference type="PROSITE" id="PS51195"/>
    </source>
</evidence>
<evidence type="ECO:0000256" key="5">
    <source>
        <dbReference type="ARBA" id="ARBA00022840"/>
    </source>
</evidence>
<dbReference type="Pfam" id="PF00270">
    <property type="entry name" value="DEAD"/>
    <property type="match status" value="1"/>
</dbReference>